<dbReference type="CDD" id="cd12148">
    <property type="entry name" value="fungal_TF_MHR"/>
    <property type="match status" value="1"/>
</dbReference>
<dbReference type="Pfam" id="PF04082">
    <property type="entry name" value="Fungal_trans"/>
    <property type="match status" value="1"/>
</dbReference>
<dbReference type="GO" id="GO:0008270">
    <property type="term" value="F:zinc ion binding"/>
    <property type="evidence" value="ECO:0007669"/>
    <property type="project" value="InterPro"/>
</dbReference>
<evidence type="ECO:0000259" key="6">
    <source>
        <dbReference type="SMART" id="SM00906"/>
    </source>
</evidence>
<dbReference type="GO" id="GO:0003677">
    <property type="term" value="F:DNA binding"/>
    <property type="evidence" value="ECO:0007669"/>
    <property type="project" value="InterPro"/>
</dbReference>
<dbReference type="Proteomes" id="UP001149074">
    <property type="component" value="Unassembled WGS sequence"/>
</dbReference>
<dbReference type="SMART" id="SM00906">
    <property type="entry name" value="Fungal_trans"/>
    <property type="match status" value="1"/>
</dbReference>
<evidence type="ECO:0000256" key="3">
    <source>
        <dbReference type="ARBA" id="ARBA00023015"/>
    </source>
</evidence>
<dbReference type="PANTHER" id="PTHR47338">
    <property type="entry name" value="ZN(II)2CYS6 TRANSCRIPTION FACTOR (EUROFUNG)-RELATED"/>
    <property type="match status" value="1"/>
</dbReference>
<sequence length="409" mass="46354">MDFYIPRTPPPPNSSPHSTVEVLYQFSPFARSTPCPHVETSFSYTSTCNHSSDPTHLSKVNRSDWEEMTQRLDNVELRLASIDNKLERLLEPPRAPYTPVVADTGIVESLEGRQVGRQVTSNIEEPSYPMLSLQERMKAQTSFPPFEVKLALIDLYFTHCHNNPYSLVHERQFRHNFHSGQLKNHLLLAVMASAARFADIAMLGRNPLEMAVYFADYAWQIASLDCFSGSMDTDIITVQTMALLALFDFTAGPERHNSAWVKIGLAVRLAQDLHIMEEPDATLPASEKEEHRRTFWSIYLLESLVLCGRYRPPAILDGTFLLKLPCNEQAWHSNVEERTPTLNDFCNHRIPENQNLGPFAMVIMAASLLSRCAQYALQKQPIGSDEPPWHPKSGHAAIVSSMMFLEEQL</sequence>
<dbReference type="PANTHER" id="PTHR47338:SF4">
    <property type="entry name" value="ZN(II)2CYS6 TRANSCRIPTION FACTOR (EUROFUNG)"/>
    <property type="match status" value="1"/>
</dbReference>
<protein>
    <recommendedName>
        <fullName evidence="6">Xylanolytic transcriptional activator regulatory domain-containing protein</fullName>
    </recommendedName>
</protein>
<dbReference type="EMBL" id="JAPQKI010000003">
    <property type="protein sequence ID" value="KAJ5110309.1"/>
    <property type="molecule type" value="Genomic_DNA"/>
</dbReference>
<dbReference type="GO" id="GO:0005634">
    <property type="term" value="C:nucleus"/>
    <property type="evidence" value="ECO:0007669"/>
    <property type="project" value="UniProtKB-SubCell"/>
</dbReference>
<gene>
    <name evidence="7" type="ORF">N7532_002954</name>
</gene>
<dbReference type="GO" id="GO:0006351">
    <property type="term" value="P:DNA-templated transcription"/>
    <property type="evidence" value="ECO:0007669"/>
    <property type="project" value="InterPro"/>
</dbReference>
<evidence type="ECO:0000256" key="5">
    <source>
        <dbReference type="ARBA" id="ARBA00023242"/>
    </source>
</evidence>
<proteinExistence type="predicted"/>
<evidence type="ECO:0000313" key="8">
    <source>
        <dbReference type="Proteomes" id="UP001149074"/>
    </source>
</evidence>
<keyword evidence="3" id="KW-0805">Transcription regulation</keyword>
<evidence type="ECO:0000256" key="2">
    <source>
        <dbReference type="ARBA" id="ARBA00022723"/>
    </source>
</evidence>
<keyword evidence="4" id="KW-0804">Transcription</keyword>
<feature type="domain" description="Xylanolytic transcriptional activator regulatory" evidence="6">
    <location>
        <begin position="259"/>
        <end position="331"/>
    </location>
</feature>
<dbReference type="GeneID" id="81354427"/>
<evidence type="ECO:0000256" key="4">
    <source>
        <dbReference type="ARBA" id="ARBA00023163"/>
    </source>
</evidence>
<dbReference type="InterPro" id="IPR050815">
    <property type="entry name" value="TF_fung"/>
</dbReference>
<evidence type="ECO:0000256" key="1">
    <source>
        <dbReference type="ARBA" id="ARBA00004123"/>
    </source>
</evidence>
<dbReference type="RefSeq" id="XP_056478420.1">
    <property type="nucleotide sequence ID" value="XM_056615448.1"/>
</dbReference>
<keyword evidence="5" id="KW-0539">Nucleus</keyword>
<dbReference type="GO" id="GO:0000981">
    <property type="term" value="F:DNA-binding transcription factor activity, RNA polymerase II-specific"/>
    <property type="evidence" value="ECO:0007669"/>
    <property type="project" value="InterPro"/>
</dbReference>
<dbReference type="InterPro" id="IPR007219">
    <property type="entry name" value="XnlR_reg_dom"/>
</dbReference>
<keyword evidence="8" id="KW-1185">Reference proteome</keyword>
<reference evidence="7" key="1">
    <citation type="submission" date="2022-11" db="EMBL/GenBank/DDBJ databases">
        <authorList>
            <person name="Petersen C."/>
        </authorList>
    </citation>
    <scope>NUCLEOTIDE SEQUENCE</scope>
    <source>
        <strain evidence="7">IBT 30761</strain>
    </source>
</reference>
<keyword evidence="2" id="KW-0479">Metal-binding</keyword>
<comment type="subcellular location">
    <subcellularLocation>
        <location evidence="1">Nucleus</location>
    </subcellularLocation>
</comment>
<evidence type="ECO:0000313" key="7">
    <source>
        <dbReference type="EMBL" id="KAJ5110309.1"/>
    </source>
</evidence>
<name>A0A9W9KKP7_9EURO</name>
<dbReference type="OrthoDB" id="424974at2759"/>
<organism evidence="7 8">
    <name type="scientific">Penicillium argentinense</name>
    <dbReference type="NCBI Taxonomy" id="1131581"/>
    <lineage>
        <taxon>Eukaryota</taxon>
        <taxon>Fungi</taxon>
        <taxon>Dikarya</taxon>
        <taxon>Ascomycota</taxon>
        <taxon>Pezizomycotina</taxon>
        <taxon>Eurotiomycetes</taxon>
        <taxon>Eurotiomycetidae</taxon>
        <taxon>Eurotiales</taxon>
        <taxon>Aspergillaceae</taxon>
        <taxon>Penicillium</taxon>
    </lineage>
</organism>
<accession>A0A9W9KKP7</accession>
<reference evidence="7" key="2">
    <citation type="journal article" date="2023" name="IMA Fungus">
        <title>Comparative genomic study of the Penicillium genus elucidates a diverse pangenome and 15 lateral gene transfer events.</title>
        <authorList>
            <person name="Petersen C."/>
            <person name="Sorensen T."/>
            <person name="Nielsen M.R."/>
            <person name="Sondergaard T.E."/>
            <person name="Sorensen J.L."/>
            <person name="Fitzpatrick D.A."/>
            <person name="Frisvad J.C."/>
            <person name="Nielsen K.L."/>
        </authorList>
    </citation>
    <scope>NUCLEOTIDE SEQUENCE</scope>
    <source>
        <strain evidence="7">IBT 30761</strain>
    </source>
</reference>
<dbReference type="AlphaFoldDB" id="A0A9W9KKP7"/>
<comment type="caution">
    <text evidence="7">The sequence shown here is derived from an EMBL/GenBank/DDBJ whole genome shotgun (WGS) entry which is preliminary data.</text>
</comment>